<dbReference type="GO" id="GO:0031410">
    <property type="term" value="C:cytoplasmic vesicle"/>
    <property type="evidence" value="ECO:0007669"/>
    <property type="project" value="UniProtKB-KW"/>
</dbReference>
<dbReference type="SUPFAM" id="SSF47240">
    <property type="entry name" value="Ferritin-like"/>
    <property type="match status" value="1"/>
</dbReference>
<dbReference type="InterPro" id="IPR001519">
    <property type="entry name" value="Ferritin"/>
</dbReference>
<evidence type="ECO:0000256" key="11">
    <source>
        <dbReference type="ARBA" id="ARBA00047045"/>
    </source>
</evidence>
<dbReference type="PANTHER" id="PTHR11431">
    <property type="entry name" value="FERRITIN"/>
    <property type="match status" value="1"/>
</dbReference>
<dbReference type="InterPro" id="IPR009040">
    <property type="entry name" value="Ferritin-like_diiron"/>
</dbReference>
<evidence type="ECO:0000313" key="16">
    <source>
        <dbReference type="Proteomes" id="UP001159641"/>
    </source>
</evidence>
<keyword evidence="3 13" id="KW-0409">Iron storage</keyword>
<comment type="similarity">
    <text evidence="2 13">Belongs to the ferritin family.</text>
</comment>
<dbReference type="GO" id="GO:0006826">
    <property type="term" value="P:iron ion transport"/>
    <property type="evidence" value="ECO:0007669"/>
    <property type="project" value="InterPro"/>
</dbReference>
<name>A0AB34HZG5_ESCRO</name>
<comment type="subunit">
    <text evidence="11">Oligomer of 24 subunits. There are two types of subunits: L (light) chain and H (heavy) chain. The major chain can be light or heavy, depending on the species and tissue type. The functional molecule forms a roughly spherical shell with a diameter of 12 nm and contains a central cavity into which the insoluble mineral iron core is deposited. Interacts with NCOA4.</text>
</comment>
<dbReference type="GO" id="GO:0008199">
    <property type="term" value="F:ferric iron binding"/>
    <property type="evidence" value="ECO:0007669"/>
    <property type="project" value="InterPro"/>
</dbReference>
<evidence type="ECO:0000256" key="8">
    <source>
        <dbReference type="ARBA" id="ARBA00023329"/>
    </source>
</evidence>
<dbReference type="GO" id="GO:0006879">
    <property type="term" value="P:intracellular iron ion homeostasis"/>
    <property type="evidence" value="ECO:0007669"/>
    <property type="project" value="UniProtKB-KW"/>
</dbReference>
<evidence type="ECO:0000256" key="2">
    <source>
        <dbReference type="ARBA" id="ARBA00007513"/>
    </source>
</evidence>
<sequence length="162" mass="18791">MHLQASYTYLSLGFYFQRSVVPLERVGHFFRESAEERREGAERPLKMQNHCSHLALFQDVQKPSQEEWHKTQDAAEAAVFMEKNLNQALMDLRALDSARAQPRLCNFREGRVLDEQVKLIQKMGDHLTKLCRLVGPQAGLGQYLFERLILKHDEEPPKSRGL</sequence>
<evidence type="ECO:0000259" key="14">
    <source>
        <dbReference type="PROSITE" id="PS50905"/>
    </source>
</evidence>
<evidence type="ECO:0000256" key="3">
    <source>
        <dbReference type="ARBA" id="ARBA00022434"/>
    </source>
</evidence>
<evidence type="ECO:0000256" key="13">
    <source>
        <dbReference type="RuleBase" id="RU361145"/>
    </source>
</evidence>
<evidence type="ECO:0000256" key="4">
    <source>
        <dbReference type="ARBA" id="ARBA00022490"/>
    </source>
</evidence>
<keyword evidence="8" id="KW-0968">Cytoplasmic vesicle</keyword>
<dbReference type="InterPro" id="IPR009078">
    <property type="entry name" value="Ferritin-like_SF"/>
</dbReference>
<comment type="subcellular location">
    <subcellularLocation>
        <location evidence="9">Autolysosome</location>
    </subcellularLocation>
    <subcellularLocation>
        <location evidence="1">Cytoplasm</location>
    </subcellularLocation>
</comment>
<comment type="caution">
    <text evidence="15">The sequence shown here is derived from an EMBL/GenBank/DDBJ whole genome shotgun (WGS) entry which is preliminary data.</text>
</comment>
<dbReference type="PROSITE" id="PS50905">
    <property type="entry name" value="FERRITIN_LIKE"/>
    <property type="match status" value="1"/>
</dbReference>
<evidence type="ECO:0000313" key="15">
    <source>
        <dbReference type="EMBL" id="KAJ8796145.1"/>
    </source>
</evidence>
<keyword evidence="4" id="KW-0963">Cytoplasm</keyword>
<reference evidence="15 16" key="1">
    <citation type="submission" date="2022-11" db="EMBL/GenBank/DDBJ databases">
        <title>Whole genome sequence of Eschrichtius robustus ER-17-0199.</title>
        <authorList>
            <person name="Bruniche-Olsen A."/>
            <person name="Black A.N."/>
            <person name="Fields C.J."/>
            <person name="Walden K."/>
            <person name="Dewoody J.A."/>
        </authorList>
    </citation>
    <scope>NUCLEOTIDE SEQUENCE [LARGE SCALE GENOMIC DNA]</scope>
    <source>
        <strain evidence="15">ER-17-0199</strain>
        <tissue evidence="15">Blubber</tissue>
    </source>
</reference>
<evidence type="ECO:0000256" key="6">
    <source>
        <dbReference type="ARBA" id="ARBA00023004"/>
    </source>
</evidence>
<evidence type="ECO:0000256" key="9">
    <source>
        <dbReference type="ARBA" id="ARBA00044942"/>
    </source>
</evidence>
<comment type="function">
    <text evidence="10">Stores iron in a soluble, non-toxic, readily available form. Important for iron homeostasis. Iron is taken up in the ferrous form and deposited as ferric hydroxides after oxidation. Also plays a role in delivery of iron to cells. Mediates iron uptake in capsule cells of the developing kidney. Delivery to lysosomes by the cargo receptor NCOA4 for autophagic degradation and release or iron.</text>
</comment>
<keyword evidence="6 12" id="KW-0408">Iron</keyword>
<evidence type="ECO:0000256" key="12">
    <source>
        <dbReference type="PIRSR" id="PIRSR601519-1"/>
    </source>
</evidence>
<evidence type="ECO:0000256" key="1">
    <source>
        <dbReference type="ARBA" id="ARBA00004496"/>
    </source>
</evidence>
<proteinExistence type="inferred from homology"/>
<keyword evidence="5 12" id="KW-0479">Metal-binding</keyword>
<dbReference type="Proteomes" id="UP001159641">
    <property type="component" value="Unassembled WGS sequence"/>
</dbReference>
<organism evidence="15 16">
    <name type="scientific">Eschrichtius robustus</name>
    <name type="common">California gray whale</name>
    <name type="synonym">Eschrichtius gibbosus</name>
    <dbReference type="NCBI Taxonomy" id="9764"/>
    <lineage>
        <taxon>Eukaryota</taxon>
        <taxon>Metazoa</taxon>
        <taxon>Chordata</taxon>
        <taxon>Craniata</taxon>
        <taxon>Vertebrata</taxon>
        <taxon>Euteleostomi</taxon>
        <taxon>Mammalia</taxon>
        <taxon>Eutheria</taxon>
        <taxon>Laurasiatheria</taxon>
        <taxon>Artiodactyla</taxon>
        <taxon>Whippomorpha</taxon>
        <taxon>Cetacea</taxon>
        <taxon>Mysticeti</taxon>
        <taxon>Eschrichtiidae</taxon>
        <taxon>Eschrichtius</taxon>
    </lineage>
</organism>
<feature type="binding site" evidence="12">
    <location>
        <position position="82"/>
    </location>
    <ligand>
        <name>Fe cation</name>
        <dbReference type="ChEBI" id="CHEBI:24875"/>
        <label>1</label>
    </ligand>
</feature>
<dbReference type="PANTHER" id="PTHR11431:SF47">
    <property type="entry name" value="FERRITIN LIGHT CHAIN"/>
    <property type="match status" value="1"/>
</dbReference>
<dbReference type="InterPro" id="IPR008331">
    <property type="entry name" value="Ferritin_DPS_dom"/>
</dbReference>
<keyword evidence="7" id="KW-0458">Lysosome</keyword>
<dbReference type="Pfam" id="PF00210">
    <property type="entry name" value="Ferritin"/>
    <property type="match status" value="1"/>
</dbReference>
<evidence type="ECO:0000256" key="7">
    <source>
        <dbReference type="ARBA" id="ARBA00023228"/>
    </source>
</evidence>
<dbReference type="EMBL" id="JAIQCJ010000524">
    <property type="protein sequence ID" value="KAJ8796145.1"/>
    <property type="molecule type" value="Genomic_DNA"/>
</dbReference>
<dbReference type="GO" id="GO:0044754">
    <property type="term" value="C:autolysosome"/>
    <property type="evidence" value="ECO:0007669"/>
    <property type="project" value="UniProtKB-SubCell"/>
</dbReference>
<dbReference type="GO" id="GO:0008198">
    <property type="term" value="F:ferrous iron binding"/>
    <property type="evidence" value="ECO:0007669"/>
    <property type="project" value="TreeGrafter"/>
</dbReference>
<dbReference type="FunFam" id="1.20.1260.10:FF:000009">
    <property type="entry name" value="Ferritin light chain"/>
    <property type="match status" value="1"/>
</dbReference>
<protein>
    <recommendedName>
        <fullName evidence="13">Ferritin</fullName>
    </recommendedName>
</protein>
<evidence type="ECO:0000256" key="10">
    <source>
        <dbReference type="ARBA" id="ARBA00045578"/>
    </source>
</evidence>
<keyword evidence="16" id="KW-1185">Reference proteome</keyword>
<feature type="domain" description="Ferritin-like diiron" evidence="14">
    <location>
        <begin position="1"/>
        <end position="134"/>
    </location>
</feature>
<evidence type="ECO:0000256" key="5">
    <source>
        <dbReference type="ARBA" id="ARBA00022723"/>
    </source>
</evidence>
<dbReference type="AlphaFoldDB" id="A0AB34HZG5"/>
<accession>A0AB34HZG5</accession>
<gene>
    <name evidence="15" type="ORF">J1605_002274</name>
</gene>
<dbReference type="Gene3D" id="1.20.1260.10">
    <property type="match status" value="1"/>
</dbReference>
<feature type="binding site" evidence="12">
    <location>
        <position position="116"/>
    </location>
    <ligand>
        <name>Fe cation</name>
        <dbReference type="ChEBI" id="CHEBI:24875"/>
        <label>1</label>
    </ligand>
</feature>
<dbReference type="InterPro" id="IPR012347">
    <property type="entry name" value="Ferritin-like"/>
</dbReference>